<name>C0BYJ8_9FIRM</name>
<reference evidence="1" key="2">
    <citation type="submission" date="2013-06" db="EMBL/GenBank/DDBJ databases">
        <title>Draft genome sequence of Clostridium hylemonae (DSM 15053).</title>
        <authorList>
            <person name="Sudarsanam P."/>
            <person name="Ley R."/>
            <person name="Guruge J."/>
            <person name="Turnbaugh P.J."/>
            <person name="Mahowald M."/>
            <person name="Liep D."/>
            <person name="Gordon J."/>
        </authorList>
    </citation>
    <scope>NUCLEOTIDE SEQUENCE</scope>
    <source>
        <strain evidence="1">DSM 15053</strain>
    </source>
</reference>
<gene>
    <name evidence="1" type="ORF">CLOHYLEM_04887</name>
</gene>
<sequence>MNFKSVFLFNILLYHFLCDFRFRLIFLCPFTDLIQRLFTFAFSEF</sequence>
<reference evidence="1" key="1">
    <citation type="submission" date="2009-02" db="EMBL/GenBank/DDBJ databases">
        <authorList>
            <person name="Fulton L."/>
            <person name="Clifton S."/>
            <person name="Fulton B."/>
            <person name="Xu J."/>
            <person name="Minx P."/>
            <person name="Pepin K.H."/>
            <person name="Johnson M."/>
            <person name="Bhonagiri V."/>
            <person name="Nash W.E."/>
            <person name="Mardis E.R."/>
            <person name="Wilson R.K."/>
        </authorList>
    </citation>
    <scope>NUCLEOTIDE SEQUENCE [LARGE SCALE GENOMIC DNA]</scope>
    <source>
        <strain evidence="1">DSM 15053</strain>
    </source>
</reference>
<dbReference type="AlphaFoldDB" id="C0BYJ8"/>
<organism evidence="1 2">
    <name type="scientific">[Clostridium] hylemonae DSM 15053</name>
    <dbReference type="NCBI Taxonomy" id="553973"/>
    <lineage>
        <taxon>Bacteria</taxon>
        <taxon>Bacillati</taxon>
        <taxon>Bacillota</taxon>
        <taxon>Clostridia</taxon>
        <taxon>Lachnospirales</taxon>
        <taxon>Lachnospiraceae</taxon>
    </lineage>
</organism>
<dbReference type="HOGENOM" id="CLU_3198080_0_0_9"/>
<evidence type="ECO:0000313" key="2">
    <source>
        <dbReference type="Proteomes" id="UP000004893"/>
    </source>
</evidence>
<keyword evidence="2" id="KW-1185">Reference proteome</keyword>
<dbReference type="Proteomes" id="UP000004893">
    <property type="component" value="Unassembled WGS sequence"/>
</dbReference>
<dbReference type="EMBL" id="ABYI02000018">
    <property type="protein sequence ID" value="EEG74926.1"/>
    <property type="molecule type" value="Genomic_DNA"/>
</dbReference>
<comment type="caution">
    <text evidence="1">The sequence shown here is derived from an EMBL/GenBank/DDBJ whole genome shotgun (WGS) entry which is preliminary data.</text>
</comment>
<protein>
    <submittedName>
        <fullName evidence="1">Uncharacterized protein</fullName>
    </submittedName>
</protein>
<accession>C0BYJ8</accession>
<proteinExistence type="predicted"/>
<evidence type="ECO:0000313" key="1">
    <source>
        <dbReference type="EMBL" id="EEG74926.1"/>
    </source>
</evidence>